<protein>
    <submittedName>
        <fullName evidence="3">AlNc14C4G660 protein</fullName>
    </submittedName>
</protein>
<dbReference type="HOGENOM" id="CLU_1252601_0_0_1"/>
<dbReference type="AlphaFoldDB" id="F0W0M0"/>
<reference evidence="3" key="2">
    <citation type="submission" date="2011-02" db="EMBL/GenBank/DDBJ databases">
        <authorList>
            <person name="MacLean D."/>
        </authorList>
    </citation>
    <scope>NUCLEOTIDE SEQUENCE</scope>
</reference>
<organism evidence="3">
    <name type="scientific">Albugo laibachii Nc14</name>
    <dbReference type="NCBI Taxonomy" id="890382"/>
    <lineage>
        <taxon>Eukaryota</taxon>
        <taxon>Sar</taxon>
        <taxon>Stramenopiles</taxon>
        <taxon>Oomycota</taxon>
        <taxon>Peronosporomycetes</taxon>
        <taxon>Albuginales</taxon>
        <taxon>Albuginaceae</taxon>
        <taxon>Albugo</taxon>
    </lineage>
</organism>
<feature type="signal peptide" evidence="2">
    <location>
        <begin position="1"/>
        <end position="25"/>
    </location>
</feature>
<feature type="compositionally biased region" description="Basic and acidic residues" evidence="1">
    <location>
        <begin position="51"/>
        <end position="73"/>
    </location>
</feature>
<accession>F0W0M0</accession>
<feature type="chain" id="PRO_5003263260" evidence="2">
    <location>
        <begin position="26"/>
        <end position="221"/>
    </location>
</feature>
<gene>
    <name evidence="3" type="primary">AlNc14C4G660</name>
    <name evidence="3" type="ORF">ALNC14_007350</name>
</gene>
<evidence type="ECO:0000256" key="2">
    <source>
        <dbReference type="SAM" id="SignalP"/>
    </source>
</evidence>
<dbReference type="EMBL" id="FR824049">
    <property type="protein sequence ID" value="CCA14592.1"/>
    <property type="molecule type" value="Genomic_DNA"/>
</dbReference>
<feature type="region of interest" description="Disordered" evidence="1">
    <location>
        <begin position="51"/>
        <end position="81"/>
    </location>
</feature>
<name>F0W0M0_9STRA</name>
<reference evidence="3" key="1">
    <citation type="journal article" date="2011" name="PLoS Biol.">
        <title>Gene gain and loss during evolution of obligate parasitism in the white rust pathogen of Arabidopsis thaliana.</title>
        <authorList>
            <person name="Kemen E."/>
            <person name="Gardiner A."/>
            <person name="Schultz-Larsen T."/>
            <person name="Kemen A.C."/>
            <person name="Balmuth A.L."/>
            <person name="Robert-Seilaniantz A."/>
            <person name="Bailey K."/>
            <person name="Holub E."/>
            <person name="Studholme D.J."/>
            <person name="Maclean D."/>
            <person name="Jones J.D."/>
        </authorList>
    </citation>
    <scope>NUCLEOTIDE SEQUENCE</scope>
</reference>
<evidence type="ECO:0000256" key="1">
    <source>
        <dbReference type="SAM" id="MobiDB-lite"/>
    </source>
</evidence>
<keyword evidence="2" id="KW-0732">Signal</keyword>
<proteinExistence type="predicted"/>
<sequence>MVGCICSLKNGIITLALLFGEMTSALPKLQLKFSWKEPVVSCGREGGGARKVVETARKRDAQHARPRNEESGKQLKRKKTEENDTYAGRFLEKMEETPIEDSKVVGETPITKCSESVEESAFELQRSEHKYEDIIAEEEDCVDVSFNSTIDGIRLFLGALESEKKEISTRILDLNVSATEALSDVLDIIALERDNLSIEGSHALISSNDSSLSDDQMLLTQ</sequence>
<evidence type="ECO:0000313" key="3">
    <source>
        <dbReference type="EMBL" id="CCA14592.1"/>
    </source>
</evidence>